<name>A0A345Z280_9MOLU</name>
<protein>
    <submittedName>
        <fullName evidence="1">Uncharacterized protein</fullName>
    </submittedName>
</protein>
<dbReference type="OrthoDB" id="398571at2"/>
<dbReference type="GO" id="GO:0006352">
    <property type="term" value="P:DNA-templated transcription initiation"/>
    <property type="evidence" value="ECO:0007669"/>
    <property type="project" value="InterPro"/>
</dbReference>
<dbReference type="RefSeq" id="WP_115557639.1">
    <property type="nucleotide sequence ID" value="NZ_CP031376.1"/>
</dbReference>
<dbReference type="AlphaFoldDB" id="A0A345Z280"/>
<evidence type="ECO:0000313" key="2">
    <source>
        <dbReference type="Proteomes" id="UP000254792"/>
    </source>
</evidence>
<dbReference type="EMBL" id="CP031376">
    <property type="protein sequence ID" value="AXK50709.1"/>
    <property type="molecule type" value="Genomic_DNA"/>
</dbReference>
<sequence length="228" mass="26644">MENQEILVSKLLASSRGIKIIKSRYKNQITKFPNSFDWNGYSDLEKKLNEYEKNSNAQIFQILKPEIKMAANKAQMKFPSIPLELNDFLTEGWISLNEAIIKYDCKRSDRGFSKYYLDVVYWRSMDYIRKFLTNKHKAVNLALTRSIVNASFDFDTLDLVESDPWKHNNIMSIIKDFAKNANNLDREILGNYLYGDDLDTIAQKVNCEKRSTQRKLHIVLGNLKRKLA</sequence>
<proteinExistence type="predicted"/>
<reference evidence="1 2" key="1">
    <citation type="submission" date="2018-07" db="EMBL/GenBank/DDBJ databases">
        <title>Complete genome sequence of Spiroplasma alleghenense PLHS-1 (ATCC 51752).</title>
        <authorList>
            <person name="Chou L."/>
            <person name="Lee T.-Y."/>
            <person name="Tsai Y.-M."/>
            <person name="Kuo C.-H."/>
        </authorList>
    </citation>
    <scope>NUCLEOTIDE SEQUENCE [LARGE SCALE GENOMIC DNA]</scope>
    <source>
        <strain evidence="1 2">PLHS-1</strain>
    </source>
</reference>
<keyword evidence="2" id="KW-1185">Reference proteome</keyword>
<gene>
    <name evidence="1" type="ORF">SALLE_v1c00330</name>
</gene>
<dbReference type="Proteomes" id="UP000254792">
    <property type="component" value="Chromosome"/>
</dbReference>
<accession>A0A345Z280</accession>
<evidence type="ECO:0000313" key="1">
    <source>
        <dbReference type="EMBL" id="AXK50709.1"/>
    </source>
</evidence>
<dbReference type="SUPFAM" id="SSF88946">
    <property type="entry name" value="Sigma2 domain of RNA polymerase sigma factors"/>
    <property type="match status" value="1"/>
</dbReference>
<dbReference type="KEGG" id="salx:SALLE_v1c00330"/>
<dbReference type="GO" id="GO:0003700">
    <property type="term" value="F:DNA-binding transcription factor activity"/>
    <property type="evidence" value="ECO:0007669"/>
    <property type="project" value="InterPro"/>
</dbReference>
<organism evidence="1 2">
    <name type="scientific">Spiroplasma alleghenense</name>
    <dbReference type="NCBI Taxonomy" id="216931"/>
    <lineage>
        <taxon>Bacteria</taxon>
        <taxon>Bacillati</taxon>
        <taxon>Mycoplasmatota</taxon>
        <taxon>Mollicutes</taxon>
        <taxon>Entomoplasmatales</taxon>
        <taxon>Spiroplasmataceae</taxon>
        <taxon>Spiroplasma</taxon>
    </lineage>
</organism>
<dbReference type="InterPro" id="IPR013325">
    <property type="entry name" value="RNA_pol_sigma_r2"/>
</dbReference>